<sequence>MPEQLPSDHPSVQTFRANVARSGGTRRPCLRVPDDVLAEDGDFVRLHLGGTAYHARLSADASGLVIRGAYDNKRLARTPSDGENRLVEWCREHDRSDGDAVELDELDDGYQYGLRVPGVRQVYRITERPNDSLSNIAEQFGLSDE</sequence>
<dbReference type="OrthoDB" id="198318at2157"/>
<gene>
    <name evidence="1" type="ORF">BN996_00466</name>
</gene>
<dbReference type="InterPro" id="IPR055536">
    <property type="entry name" value="DUF7112"/>
</dbReference>
<dbReference type="Pfam" id="PF23424">
    <property type="entry name" value="DUF7112"/>
    <property type="match status" value="1"/>
</dbReference>
<accession>A0A0D6JM95</accession>
<proteinExistence type="predicted"/>
<reference evidence="2" key="1">
    <citation type="submission" date="2015-03" db="EMBL/GenBank/DDBJ databases">
        <authorList>
            <person name="Urmite Genomes"/>
        </authorList>
    </citation>
    <scope>NUCLEOTIDE SEQUENCE [LARGE SCALE GENOMIC DNA]</scope>
    <source>
        <strain evidence="2">Arc-Hr</strain>
    </source>
</reference>
<dbReference type="AlphaFoldDB" id="A0A0D6JM95"/>
<dbReference type="EMBL" id="CSTE01000001">
    <property type="protein sequence ID" value="CQR49012.1"/>
    <property type="molecule type" value="Genomic_DNA"/>
</dbReference>
<evidence type="ECO:0000313" key="1">
    <source>
        <dbReference type="EMBL" id="CQR49012.1"/>
    </source>
</evidence>
<protein>
    <submittedName>
        <fullName evidence="1">Uncharacterized protein</fullName>
    </submittedName>
</protein>
<name>A0A0D6JM95_9EURY</name>
<dbReference type="RefSeq" id="WP_089776984.1">
    <property type="nucleotide sequence ID" value="NZ_CABLRR010000001.1"/>
</dbReference>
<keyword evidence="2" id="KW-1185">Reference proteome</keyword>
<dbReference type="Proteomes" id="UP000198902">
    <property type="component" value="Unassembled WGS sequence"/>
</dbReference>
<evidence type="ECO:0000313" key="2">
    <source>
        <dbReference type="Proteomes" id="UP000198902"/>
    </source>
</evidence>
<organism evidence="1 2">
    <name type="scientific">Haloferax massiliensis</name>
    <dbReference type="NCBI Taxonomy" id="1476858"/>
    <lineage>
        <taxon>Archaea</taxon>
        <taxon>Methanobacteriati</taxon>
        <taxon>Methanobacteriota</taxon>
        <taxon>Stenosarchaea group</taxon>
        <taxon>Halobacteria</taxon>
        <taxon>Halobacteriales</taxon>
        <taxon>Haloferacaceae</taxon>
        <taxon>Haloferax</taxon>
    </lineage>
</organism>